<sequence>MVREKGSFGTYLTVPVRTQIRRSSSLQLPLNANKVENGGLRTCEFNSKDKSSSSLSICASSLSMAMMGHSNSAINLYTLMARYRCCCGMCRLRIASLVVAFICMSISVLVLSAYWNYKETLSAEQRKMLSVPVFIVALYQIIASISLLTGLFTESHWLLIPFHISCVVCMMSAMAIGMILLVSADRKLTQLYPIFAALSMALVAVYLWFLVISCMSFVLLRDKKRLLSCDIDFMGSASTGTLLERVNSSHF</sequence>
<accession>A0A0B2VXI7</accession>
<dbReference type="OrthoDB" id="5811368at2759"/>
<evidence type="ECO:0000313" key="3">
    <source>
        <dbReference type="Proteomes" id="UP000031036"/>
    </source>
</evidence>
<feature type="transmembrane region" description="Helical" evidence="1">
    <location>
        <begin position="129"/>
        <end position="152"/>
    </location>
</feature>
<keyword evidence="1" id="KW-0812">Transmembrane</keyword>
<dbReference type="Proteomes" id="UP000031036">
    <property type="component" value="Unassembled WGS sequence"/>
</dbReference>
<reference evidence="2 3" key="1">
    <citation type="submission" date="2014-11" db="EMBL/GenBank/DDBJ databases">
        <title>Genetic blueprint of the zoonotic pathogen Toxocara canis.</title>
        <authorList>
            <person name="Zhu X.-Q."/>
            <person name="Korhonen P.K."/>
            <person name="Cai H."/>
            <person name="Young N.D."/>
            <person name="Nejsum P."/>
            <person name="von Samson-Himmelstjerna G."/>
            <person name="Boag P.R."/>
            <person name="Tan P."/>
            <person name="Li Q."/>
            <person name="Min J."/>
            <person name="Yang Y."/>
            <person name="Wang X."/>
            <person name="Fang X."/>
            <person name="Hall R.S."/>
            <person name="Hofmann A."/>
            <person name="Sternberg P.W."/>
            <person name="Jex A.R."/>
            <person name="Gasser R.B."/>
        </authorList>
    </citation>
    <scope>NUCLEOTIDE SEQUENCE [LARGE SCALE GENOMIC DNA]</scope>
    <source>
        <strain evidence="2">PN_DK_2014</strain>
    </source>
</reference>
<dbReference type="EMBL" id="JPKZ01000646">
    <property type="protein sequence ID" value="KHN86062.1"/>
    <property type="molecule type" value="Genomic_DNA"/>
</dbReference>
<keyword evidence="1" id="KW-0472">Membrane</keyword>
<evidence type="ECO:0000256" key="1">
    <source>
        <dbReference type="SAM" id="Phobius"/>
    </source>
</evidence>
<organism evidence="2 3">
    <name type="scientific">Toxocara canis</name>
    <name type="common">Canine roundworm</name>
    <dbReference type="NCBI Taxonomy" id="6265"/>
    <lineage>
        <taxon>Eukaryota</taxon>
        <taxon>Metazoa</taxon>
        <taxon>Ecdysozoa</taxon>
        <taxon>Nematoda</taxon>
        <taxon>Chromadorea</taxon>
        <taxon>Rhabditida</taxon>
        <taxon>Spirurina</taxon>
        <taxon>Ascaridomorpha</taxon>
        <taxon>Ascaridoidea</taxon>
        <taxon>Toxocaridae</taxon>
        <taxon>Toxocara</taxon>
    </lineage>
</organism>
<dbReference type="AlphaFoldDB" id="A0A0B2VXI7"/>
<proteinExistence type="predicted"/>
<feature type="transmembrane region" description="Helical" evidence="1">
    <location>
        <begin position="194"/>
        <end position="220"/>
    </location>
</feature>
<evidence type="ECO:0000313" key="2">
    <source>
        <dbReference type="EMBL" id="KHN86062.1"/>
    </source>
</evidence>
<comment type="caution">
    <text evidence="2">The sequence shown here is derived from an EMBL/GenBank/DDBJ whole genome shotgun (WGS) entry which is preliminary data.</text>
</comment>
<keyword evidence="1" id="KW-1133">Transmembrane helix</keyword>
<gene>
    <name evidence="2" type="ORF">Tcan_17812</name>
</gene>
<keyword evidence="3" id="KW-1185">Reference proteome</keyword>
<name>A0A0B2VXI7_TOXCA</name>
<protein>
    <submittedName>
        <fullName evidence="2">Uncharacterized protein</fullName>
    </submittedName>
</protein>
<feature type="transmembrane region" description="Helical" evidence="1">
    <location>
        <begin position="94"/>
        <end position="117"/>
    </location>
</feature>
<feature type="transmembrane region" description="Helical" evidence="1">
    <location>
        <begin position="158"/>
        <end position="182"/>
    </location>
</feature>